<dbReference type="AlphaFoldDB" id="A0A2N0D7Y9"/>
<keyword evidence="4" id="KW-1185">Reference proteome</keyword>
<evidence type="ECO:0000313" key="2">
    <source>
        <dbReference type="EMBL" id="UWU18267.1"/>
    </source>
</evidence>
<evidence type="ECO:0000313" key="4">
    <source>
        <dbReference type="Proteomes" id="UP001060123"/>
    </source>
</evidence>
<dbReference type="Proteomes" id="UP001060123">
    <property type="component" value="Plasmid pWSM1592_1"/>
</dbReference>
<dbReference type="Proteomes" id="UP000232164">
    <property type="component" value="Unassembled WGS sequence"/>
</dbReference>
<reference evidence="2" key="3">
    <citation type="submission" date="2022-09" db="EMBL/GenBank/DDBJ databases">
        <title>Australian commercial rhizobial inoculants.</title>
        <authorList>
            <person name="Kohlmeier M.G."/>
            <person name="O'Hara G.W."/>
            <person name="Colombi E."/>
            <person name="Ramsay J.P."/>
            <person name="Terpolilli J."/>
        </authorList>
    </citation>
    <scope>NUCLEOTIDE SEQUENCE</scope>
    <source>
        <strain evidence="2">WSM1592</strain>
        <plasmid evidence="2">pWSM1592_1</plasmid>
    </source>
</reference>
<reference evidence="1 3" key="2">
    <citation type="submission" date="2017-12" db="EMBL/GenBank/DDBJ databases">
        <title>Genome sequence of Rhizobium sullae HCNT1 isolated from Sulla coronaria nodules and featuring peculiar denitrification phenotypes.</title>
        <authorList>
            <person name="De Diego-Diaz B."/>
            <person name="Treu L."/>
            <person name="Campanaro S."/>
            <person name="Da Silva Duarte V."/>
            <person name="Basaglia M."/>
            <person name="Favaro L."/>
            <person name="Casella S."/>
            <person name="Squartini A."/>
        </authorList>
    </citation>
    <scope>NUCLEOTIDE SEQUENCE [LARGE SCALE GENOMIC DNA]</scope>
    <source>
        <strain evidence="1 3">HCNT1</strain>
    </source>
</reference>
<accession>A0A2N0D7Y9</accession>
<protein>
    <submittedName>
        <fullName evidence="1">Uncharacterized protein</fullName>
    </submittedName>
</protein>
<keyword evidence="2" id="KW-0614">Plasmid</keyword>
<proteinExistence type="predicted"/>
<dbReference type="RefSeq" id="WP_027512491.1">
    <property type="nucleotide sequence ID" value="NZ_CP104144.1"/>
</dbReference>
<gene>
    <name evidence="1" type="ORF">CWR43_19165</name>
    <name evidence="2" type="ORF">N2599_23740</name>
</gene>
<organism evidence="1 3">
    <name type="scientific">Rhizobium sullae</name>
    <name type="common">Rhizobium hedysari</name>
    <dbReference type="NCBI Taxonomy" id="50338"/>
    <lineage>
        <taxon>Bacteria</taxon>
        <taxon>Pseudomonadati</taxon>
        <taxon>Pseudomonadota</taxon>
        <taxon>Alphaproteobacteria</taxon>
        <taxon>Hyphomicrobiales</taxon>
        <taxon>Rhizobiaceae</taxon>
        <taxon>Rhizobium/Agrobacterium group</taxon>
        <taxon>Rhizobium</taxon>
    </lineage>
</organism>
<dbReference type="EMBL" id="CP104144">
    <property type="protein sequence ID" value="UWU18267.1"/>
    <property type="molecule type" value="Genomic_DNA"/>
</dbReference>
<reference evidence="1 3" key="1">
    <citation type="submission" date="2017-11" db="EMBL/GenBank/DDBJ databases">
        <authorList>
            <person name="Han C.G."/>
        </authorList>
    </citation>
    <scope>NUCLEOTIDE SEQUENCE [LARGE SCALE GENOMIC DNA]</scope>
    <source>
        <strain evidence="1 3">HCNT1</strain>
    </source>
</reference>
<name>A0A2N0D7Y9_RHISU</name>
<dbReference type="EMBL" id="PIQN01000014">
    <property type="protein sequence ID" value="PKA42225.1"/>
    <property type="molecule type" value="Genomic_DNA"/>
</dbReference>
<sequence length="69" mass="7738">MVDDVGSFGPANWRARHLRNRSEAWARSIVELAREGQLPLDDGDALSIIATIETWMAKSLVPLSLPWSY</sequence>
<evidence type="ECO:0000313" key="1">
    <source>
        <dbReference type="EMBL" id="PKA42225.1"/>
    </source>
</evidence>
<evidence type="ECO:0000313" key="3">
    <source>
        <dbReference type="Proteomes" id="UP000232164"/>
    </source>
</evidence>
<geneLocation type="plasmid" evidence="2 4">
    <name>pWSM1592_1</name>
</geneLocation>